<dbReference type="EMBL" id="CP051140">
    <property type="protein sequence ID" value="QIW98115.1"/>
    <property type="molecule type" value="Genomic_DNA"/>
</dbReference>
<evidence type="ECO:0000313" key="1">
    <source>
        <dbReference type="EMBL" id="QIW98115.1"/>
    </source>
</evidence>
<organism evidence="1 2">
    <name type="scientific">Peltaster fructicola</name>
    <dbReference type="NCBI Taxonomy" id="286661"/>
    <lineage>
        <taxon>Eukaryota</taxon>
        <taxon>Fungi</taxon>
        <taxon>Dikarya</taxon>
        <taxon>Ascomycota</taxon>
        <taxon>Pezizomycotina</taxon>
        <taxon>Dothideomycetes</taxon>
        <taxon>Dothideomycetes incertae sedis</taxon>
        <taxon>Peltaster</taxon>
    </lineage>
</organism>
<dbReference type="Proteomes" id="UP000503462">
    <property type="component" value="Chromosome 2"/>
</dbReference>
<sequence length="86" mass="9695">MRLSFIRTELLPRTLHLNTPTATTRTGAEDCSRPLCRVQLLRNEMLTICGKEVMQAPTETESNISILTNHYNPLPLRVGTSSELNK</sequence>
<dbReference type="AlphaFoldDB" id="A0A6H0XTW5"/>
<evidence type="ECO:0000313" key="2">
    <source>
        <dbReference type="Proteomes" id="UP000503462"/>
    </source>
</evidence>
<proteinExistence type="predicted"/>
<keyword evidence="2" id="KW-1185">Reference proteome</keyword>
<gene>
    <name evidence="1" type="ORF">AMS68_003633</name>
</gene>
<name>A0A6H0XTW5_9PEZI</name>
<protein>
    <submittedName>
        <fullName evidence="1">Uncharacterized protein</fullName>
    </submittedName>
</protein>
<reference evidence="1 2" key="1">
    <citation type="journal article" date="2016" name="Sci. Rep.">
        <title>Peltaster fructicola genome reveals evolution from an invasive phytopathogen to an ectophytic parasite.</title>
        <authorList>
            <person name="Xu C."/>
            <person name="Chen H."/>
            <person name="Gleason M.L."/>
            <person name="Xu J.R."/>
            <person name="Liu H."/>
            <person name="Zhang R."/>
            <person name="Sun G."/>
        </authorList>
    </citation>
    <scope>NUCLEOTIDE SEQUENCE [LARGE SCALE GENOMIC DNA]</scope>
    <source>
        <strain evidence="1 2">LNHT1506</strain>
    </source>
</reference>
<accession>A0A6H0XTW5</accession>